<dbReference type="NCBIfam" id="NF000270">
    <property type="entry name" value="bla_class_D_alt"/>
    <property type="match status" value="1"/>
</dbReference>
<dbReference type="GO" id="GO:0008658">
    <property type="term" value="F:penicillin binding"/>
    <property type="evidence" value="ECO:0007669"/>
    <property type="project" value="InterPro"/>
</dbReference>
<gene>
    <name evidence="3" type="ORF">DFR47_104136</name>
</gene>
<dbReference type="InterPro" id="IPR012338">
    <property type="entry name" value="Beta-lactam/transpept-like"/>
</dbReference>
<organism evidence="3 4">
    <name type="scientific">Pseudochrobactrum asaccharolyticum</name>
    <dbReference type="NCBI Taxonomy" id="354351"/>
    <lineage>
        <taxon>Bacteria</taxon>
        <taxon>Pseudomonadati</taxon>
        <taxon>Pseudomonadota</taxon>
        <taxon>Alphaproteobacteria</taxon>
        <taxon>Hyphomicrobiales</taxon>
        <taxon>Brucellaceae</taxon>
        <taxon>Pseudochrobactrum</taxon>
    </lineage>
</organism>
<dbReference type="EMBL" id="QNRH01000004">
    <property type="protein sequence ID" value="RBO94777.1"/>
    <property type="molecule type" value="Genomic_DNA"/>
</dbReference>
<dbReference type="SUPFAM" id="SSF56601">
    <property type="entry name" value="beta-lactamase/transpeptidase-like"/>
    <property type="match status" value="1"/>
</dbReference>
<name>A0A366DXK4_9HYPH</name>
<dbReference type="Proteomes" id="UP000252893">
    <property type="component" value="Unassembled WGS sequence"/>
</dbReference>
<dbReference type="Pfam" id="PF00905">
    <property type="entry name" value="Transpeptidase"/>
    <property type="match status" value="1"/>
</dbReference>
<dbReference type="InterPro" id="IPR001460">
    <property type="entry name" value="PCN-bd_Tpept"/>
</dbReference>
<feature type="domain" description="Penicillin-binding protein transpeptidase" evidence="2">
    <location>
        <begin position="34"/>
        <end position="244"/>
    </location>
</feature>
<reference evidence="3 4" key="1">
    <citation type="submission" date="2018-06" db="EMBL/GenBank/DDBJ databases">
        <title>Genomic Encyclopedia of Type Strains, Phase IV (KMG-IV): sequencing the most valuable type-strain genomes for metagenomic binning, comparative biology and taxonomic classification.</title>
        <authorList>
            <person name="Goeker M."/>
        </authorList>
    </citation>
    <scope>NUCLEOTIDE SEQUENCE [LARGE SCALE GENOMIC DNA]</scope>
    <source>
        <strain evidence="3 4">DSM 25619</strain>
    </source>
</reference>
<proteinExistence type="predicted"/>
<feature type="signal peptide" evidence="1">
    <location>
        <begin position="1"/>
        <end position="25"/>
    </location>
</feature>
<evidence type="ECO:0000313" key="4">
    <source>
        <dbReference type="Proteomes" id="UP000252893"/>
    </source>
</evidence>
<dbReference type="Gene3D" id="3.40.710.10">
    <property type="entry name" value="DD-peptidase/beta-lactamase superfamily"/>
    <property type="match status" value="1"/>
</dbReference>
<comment type="caution">
    <text evidence="3">The sequence shown here is derived from an EMBL/GenBank/DDBJ whole genome shotgun (WGS) entry which is preliminary data.</text>
</comment>
<sequence length="269" mass="29841">MDKRLRSAVLLALGLTGGISFQAQAAEKGVVAECAVVMDAASQRILSRKGVCDKRFTPASTFKVPLAVIGYDKNILHSEHDPVWQWKPEMEAPERDRIAVDPARWLEQSVVWYSREITRQLGQKQFSEAVAALDYGNMDVSGRAGKQDGLTGSWIGSSLEISPDEQIQFLNKLVHETLPVSKQAQQKAKAAMTVFASEKGWKVTGKTGAARLRDAKGKFVGEQRLGWFVGWAEKDGRQLVFANMQVFDKPVKVSSGMLIRAQFLKNFDQ</sequence>
<protein>
    <submittedName>
        <fullName evidence="3">Beta-lactamase class D</fullName>
    </submittedName>
</protein>
<evidence type="ECO:0000256" key="1">
    <source>
        <dbReference type="SAM" id="SignalP"/>
    </source>
</evidence>
<evidence type="ECO:0000259" key="2">
    <source>
        <dbReference type="Pfam" id="PF00905"/>
    </source>
</evidence>
<dbReference type="OrthoDB" id="9762883at2"/>
<evidence type="ECO:0000313" key="3">
    <source>
        <dbReference type="EMBL" id="RBO94777.1"/>
    </source>
</evidence>
<keyword evidence="4" id="KW-1185">Reference proteome</keyword>
<dbReference type="AlphaFoldDB" id="A0A366DXK4"/>
<feature type="chain" id="PRO_5016900980" evidence="1">
    <location>
        <begin position="26"/>
        <end position="269"/>
    </location>
</feature>
<accession>A0A366DXK4</accession>
<dbReference type="RefSeq" id="WP_113944649.1">
    <property type="nucleotide sequence ID" value="NZ_JBHEEG010000001.1"/>
</dbReference>
<keyword evidence="1" id="KW-0732">Signal</keyword>